<protein>
    <submittedName>
        <fullName evidence="1">Uncharacterized protein</fullName>
    </submittedName>
</protein>
<evidence type="ECO:0000313" key="1">
    <source>
        <dbReference type="EMBL" id="RPD62377.1"/>
    </source>
</evidence>
<evidence type="ECO:0000313" key="2">
    <source>
        <dbReference type="Proteomes" id="UP000313359"/>
    </source>
</evidence>
<accession>A0A5C2SGI5</accession>
<reference evidence="1" key="1">
    <citation type="journal article" date="2018" name="Genome Biol. Evol.">
        <title>Genomics and development of Lentinus tigrinus, a white-rot wood-decaying mushroom with dimorphic fruiting bodies.</title>
        <authorList>
            <person name="Wu B."/>
            <person name="Xu Z."/>
            <person name="Knudson A."/>
            <person name="Carlson A."/>
            <person name="Chen N."/>
            <person name="Kovaka S."/>
            <person name="LaButti K."/>
            <person name="Lipzen A."/>
            <person name="Pennachio C."/>
            <person name="Riley R."/>
            <person name="Schakwitz W."/>
            <person name="Umezawa K."/>
            <person name="Ohm R.A."/>
            <person name="Grigoriev I.V."/>
            <person name="Nagy L.G."/>
            <person name="Gibbons J."/>
            <person name="Hibbett D."/>
        </authorList>
    </citation>
    <scope>NUCLEOTIDE SEQUENCE [LARGE SCALE GENOMIC DNA]</scope>
    <source>
        <strain evidence="1">ALCF2SS1-6</strain>
    </source>
</reference>
<keyword evidence="2" id="KW-1185">Reference proteome</keyword>
<dbReference type="AlphaFoldDB" id="A0A5C2SGI5"/>
<gene>
    <name evidence="1" type="ORF">L227DRAFT_34399</name>
</gene>
<proteinExistence type="predicted"/>
<organism evidence="1 2">
    <name type="scientific">Lentinus tigrinus ALCF2SS1-6</name>
    <dbReference type="NCBI Taxonomy" id="1328759"/>
    <lineage>
        <taxon>Eukaryota</taxon>
        <taxon>Fungi</taxon>
        <taxon>Dikarya</taxon>
        <taxon>Basidiomycota</taxon>
        <taxon>Agaricomycotina</taxon>
        <taxon>Agaricomycetes</taxon>
        <taxon>Polyporales</taxon>
        <taxon>Polyporaceae</taxon>
        <taxon>Lentinus</taxon>
    </lineage>
</organism>
<sequence>MRSRRLASPLRLSFDIFYVMLPMRLKDPDISTLAHVFPPASSPPSSRPPICVSYKHSIRTHDRRRYHRPEPDISPAARCQCLDWLLYSPRAALSSSYPAPPFGQHTAPTLRPFAHGETSLFSTGRAVVYHIAVGARGSSLALLLPQDGLAAFLRHSTLPSCHAHFLPSSQPQVSGTQAGLRGAVNLGCVVGIA</sequence>
<dbReference type="EMBL" id="ML122259">
    <property type="protein sequence ID" value="RPD62377.1"/>
    <property type="molecule type" value="Genomic_DNA"/>
</dbReference>
<dbReference type="Proteomes" id="UP000313359">
    <property type="component" value="Unassembled WGS sequence"/>
</dbReference>
<name>A0A5C2SGI5_9APHY</name>